<proteinExistence type="predicted"/>
<dbReference type="GO" id="GO:0000976">
    <property type="term" value="F:transcription cis-regulatory region binding"/>
    <property type="evidence" value="ECO:0007669"/>
    <property type="project" value="TreeGrafter"/>
</dbReference>
<keyword evidence="1" id="KW-0805">Transcription regulation</keyword>
<evidence type="ECO:0000259" key="5">
    <source>
        <dbReference type="PROSITE" id="PS50977"/>
    </source>
</evidence>
<dbReference type="InterPro" id="IPR036271">
    <property type="entry name" value="Tet_transcr_reg_TetR-rel_C_sf"/>
</dbReference>
<name>A0A7W7FXB5_9PSEU</name>
<dbReference type="EMBL" id="JACHMH010000001">
    <property type="protein sequence ID" value="MBB4680468.1"/>
    <property type="molecule type" value="Genomic_DNA"/>
</dbReference>
<dbReference type="RefSeq" id="WP_185006304.1">
    <property type="nucleotide sequence ID" value="NZ_BAAAUI010000005.1"/>
</dbReference>
<keyword evidence="7" id="KW-1185">Reference proteome</keyword>
<reference evidence="6 7" key="1">
    <citation type="submission" date="2020-08" db="EMBL/GenBank/DDBJ databases">
        <title>Sequencing the genomes of 1000 actinobacteria strains.</title>
        <authorList>
            <person name="Klenk H.-P."/>
        </authorList>
    </citation>
    <scope>NUCLEOTIDE SEQUENCE [LARGE SCALE GENOMIC DNA]</scope>
    <source>
        <strain evidence="6 7">DSM 44230</strain>
    </source>
</reference>
<dbReference type="SUPFAM" id="SSF48498">
    <property type="entry name" value="Tetracyclin repressor-like, C-terminal domain"/>
    <property type="match status" value="1"/>
</dbReference>
<dbReference type="PANTHER" id="PTHR30055">
    <property type="entry name" value="HTH-TYPE TRANSCRIPTIONAL REGULATOR RUTR"/>
    <property type="match status" value="1"/>
</dbReference>
<evidence type="ECO:0000256" key="2">
    <source>
        <dbReference type="ARBA" id="ARBA00023125"/>
    </source>
</evidence>
<dbReference type="Pfam" id="PF00440">
    <property type="entry name" value="TetR_N"/>
    <property type="match status" value="1"/>
</dbReference>
<dbReference type="SUPFAM" id="SSF46689">
    <property type="entry name" value="Homeodomain-like"/>
    <property type="match status" value="1"/>
</dbReference>
<organism evidence="6 7">
    <name type="scientific">Crossiella cryophila</name>
    <dbReference type="NCBI Taxonomy" id="43355"/>
    <lineage>
        <taxon>Bacteria</taxon>
        <taxon>Bacillati</taxon>
        <taxon>Actinomycetota</taxon>
        <taxon>Actinomycetes</taxon>
        <taxon>Pseudonocardiales</taxon>
        <taxon>Pseudonocardiaceae</taxon>
        <taxon>Crossiella</taxon>
    </lineage>
</organism>
<evidence type="ECO:0000256" key="1">
    <source>
        <dbReference type="ARBA" id="ARBA00023015"/>
    </source>
</evidence>
<dbReference type="PANTHER" id="PTHR30055:SF234">
    <property type="entry name" value="HTH-TYPE TRANSCRIPTIONAL REGULATOR BETI"/>
    <property type="match status" value="1"/>
</dbReference>
<accession>A0A7W7FXB5</accession>
<comment type="caution">
    <text evidence="6">The sequence shown here is derived from an EMBL/GenBank/DDBJ whole genome shotgun (WGS) entry which is preliminary data.</text>
</comment>
<dbReference type="InterPro" id="IPR009057">
    <property type="entry name" value="Homeodomain-like_sf"/>
</dbReference>
<evidence type="ECO:0000313" key="6">
    <source>
        <dbReference type="EMBL" id="MBB4680468.1"/>
    </source>
</evidence>
<dbReference type="Gene3D" id="1.10.357.10">
    <property type="entry name" value="Tetracycline Repressor, domain 2"/>
    <property type="match status" value="1"/>
</dbReference>
<dbReference type="AlphaFoldDB" id="A0A7W7FXB5"/>
<gene>
    <name evidence="6" type="ORF">HNR67_006586</name>
</gene>
<keyword evidence="3" id="KW-0804">Transcription</keyword>
<evidence type="ECO:0000256" key="4">
    <source>
        <dbReference type="PROSITE-ProRule" id="PRU00335"/>
    </source>
</evidence>
<keyword evidence="2 4" id="KW-0238">DNA-binding</keyword>
<dbReference type="PROSITE" id="PS50977">
    <property type="entry name" value="HTH_TETR_2"/>
    <property type="match status" value="1"/>
</dbReference>
<dbReference type="PRINTS" id="PR00455">
    <property type="entry name" value="HTHTETR"/>
</dbReference>
<evidence type="ECO:0000313" key="7">
    <source>
        <dbReference type="Proteomes" id="UP000533598"/>
    </source>
</evidence>
<dbReference type="InterPro" id="IPR050109">
    <property type="entry name" value="HTH-type_TetR-like_transc_reg"/>
</dbReference>
<sequence>MTEKSAEATRDRLVRAAAELLAEGGRDAVSTRAVSAAAGVQAPTLYRLFGDKDGLLEAVAAHGFAEYLTDKVALGESADPVEDLRRGWDLHVQFGLTHPAFYLLMYGDPKAGASSAAGKEAENKLRRIVQRIAEAGQLRVSVSRGAELVHATGKGVVLTLIGTPEDERDMEFAAAAREHVISSITTGGQALGDTDVPARAAGLAAALRSDPVAALSGTEQALLVEWLDRIADA</sequence>
<feature type="domain" description="HTH tetR-type" evidence="5">
    <location>
        <begin position="7"/>
        <end position="67"/>
    </location>
</feature>
<feature type="DNA-binding region" description="H-T-H motif" evidence="4">
    <location>
        <begin position="30"/>
        <end position="49"/>
    </location>
</feature>
<dbReference type="Proteomes" id="UP000533598">
    <property type="component" value="Unassembled WGS sequence"/>
</dbReference>
<evidence type="ECO:0000256" key="3">
    <source>
        <dbReference type="ARBA" id="ARBA00023163"/>
    </source>
</evidence>
<dbReference type="InterPro" id="IPR001647">
    <property type="entry name" value="HTH_TetR"/>
</dbReference>
<dbReference type="GO" id="GO:0003700">
    <property type="term" value="F:DNA-binding transcription factor activity"/>
    <property type="evidence" value="ECO:0007669"/>
    <property type="project" value="TreeGrafter"/>
</dbReference>
<protein>
    <submittedName>
        <fullName evidence="6">AcrR family transcriptional regulator</fullName>
    </submittedName>
</protein>